<sequence>MSVFIVDPDKCDRDGLCVLECPAQIIEMDKNDPVPRPSEMAGDLCMDCGHCVAVCPKGAFFHRSMSPDECPPLQKELLLGPEQAAHFLRSRRSIRVWKDKKVEKDLIEKLIKTARFAPSGHNLQPVMWHVIHDRKDVEKMAGHVADWMRYMMTEHKDVAEMMHMDLVVEKWEKGSDGICRGAPHVIVAHGPAQDPTAQTAATIALTYLDLAAHALGLGSCWAGFFNAAAAFFPPMQKALGLPEGNACLGAMMLGYPRLKYHRLPNRKEPVITWA</sequence>
<dbReference type="Gene3D" id="3.30.70.20">
    <property type="match status" value="1"/>
</dbReference>
<dbReference type="PROSITE" id="PS51379">
    <property type="entry name" value="4FE4S_FER_2"/>
    <property type="match status" value="2"/>
</dbReference>
<dbReference type="SUPFAM" id="SSF54862">
    <property type="entry name" value="4Fe-4S ferredoxins"/>
    <property type="match status" value="1"/>
</dbReference>
<comment type="cofactor">
    <cofactor evidence="1">
        <name>FMN</name>
        <dbReference type="ChEBI" id="CHEBI:58210"/>
    </cofactor>
</comment>
<feature type="domain" description="4Fe-4S ferredoxin-type" evidence="9">
    <location>
        <begin position="2"/>
        <end position="31"/>
    </location>
</feature>
<evidence type="ECO:0000256" key="7">
    <source>
        <dbReference type="ARBA" id="ARBA00023004"/>
    </source>
</evidence>
<name>A0A484HH42_9BACT</name>
<protein>
    <submittedName>
        <fullName evidence="10">Ferridoxin</fullName>
    </submittedName>
</protein>
<dbReference type="InterPro" id="IPR000415">
    <property type="entry name" value="Nitroreductase-like"/>
</dbReference>
<evidence type="ECO:0000256" key="2">
    <source>
        <dbReference type="ARBA" id="ARBA00007118"/>
    </source>
</evidence>
<dbReference type="PANTHER" id="PTHR43673:SF2">
    <property type="entry name" value="NITROREDUCTASE"/>
    <property type="match status" value="1"/>
</dbReference>
<dbReference type="InterPro" id="IPR029479">
    <property type="entry name" value="Nitroreductase"/>
</dbReference>
<dbReference type="AlphaFoldDB" id="A0A484HH42"/>
<evidence type="ECO:0000256" key="1">
    <source>
        <dbReference type="ARBA" id="ARBA00001917"/>
    </source>
</evidence>
<dbReference type="Pfam" id="PF13187">
    <property type="entry name" value="Fer4_9"/>
    <property type="match status" value="1"/>
</dbReference>
<evidence type="ECO:0000256" key="4">
    <source>
        <dbReference type="ARBA" id="ARBA00022643"/>
    </source>
</evidence>
<dbReference type="SUPFAM" id="SSF55469">
    <property type="entry name" value="FMN-dependent nitroreductase-like"/>
    <property type="match status" value="1"/>
</dbReference>
<evidence type="ECO:0000256" key="8">
    <source>
        <dbReference type="ARBA" id="ARBA00023014"/>
    </source>
</evidence>
<keyword evidence="3" id="KW-0285">Flavoprotein</keyword>
<keyword evidence="7" id="KW-0408">Iron</keyword>
<dbReference type="GO" id="GO:0016491">
    <property type="term" value="F:oxidoreductase activity"/>
    <property type="evidence" value="ECO:0007669"/>
    <property type="project" value="UniProtKB-KW"/>
</dbReference>
<dbReference type="PANTHER" id="PTHR43673">
    <property type="entry name" value="NAD(P)H NITROREDUCTASE YDGI-RELATED"/>
    <property type="match status" value="1"/>
</dbReference>
<keyword evidence="6" id="KW-0560">Oxidoreductase</keyword>
<evidence type="ECO:0000256" key="6">
    <source>
        <dbReference type="ARBA" id="ARBA00023002"/>
    </source>
</evidence>
<organism evidence="10">
    <name type="scientific">uncultured Desulfobacteraceae bacterium</name>
    <dbReference type="NCBI Taxonomy" id="218296"/>
    <lineage>
        <taxon>Bacteria</taxon>
        <taxon>Pseudomonadati</taxon>
        <taxon>Thermodesulfobacteriota</taxon>
        <taxon>Desulfobacteria</taxon>
        <taxon>Desulfobacterales</taxon>
        <taxon>Desulfobacteraceae</taxon>
        <taxon>environmental samples</taxon>
    </lineage>
</organism>
<evidence type="ECO:0000259" key="9">
    <source>
        <dbReference type="PROSITE" id="PS51379"/>
    </source>
</evidence>
<dbReference type="Gene3D" id="3.40.109.10">
    <property type="entry name" value="NADH Oxidase"/>
    <property type="match status" value="1"/>
</dbReference>
<dbReference type="CDD" id="cd02143">
    <property type="entry name" value="nitroreductase_FeS-like"/>
    <property type="match status" value="1"/>
</dbReference>
<evidence type="ECO:0000256" key="5">
    <source>
        <dbReference type="ARBA" id="ARBA00022723"/>
    </source>
</evidence>
<evidence type="ECO:0000256" key="3">
    <source>
        <dbReference type="ARBA" id="ARBA00022630"/>
    </source>
</evidence>
<dbReference type="PROSITE" id="PS00198">
    <property type="entry name" value="4FE4S_FER_1"/>
    <property type="match status" value="1"/>
</dbReference>
<reference evidence="10" key="1">
    <citation type="submission" date="2019-01" db="EMBL/GenBank/DDBJ databases">
        <authorList>
            <consortium name="Genoscope - CEA"/>
            <person name="William W."/>
        </authorList>
    </citation>
    <scope>NUCLEOTIDE SEQUENCE</scope>
    <source>
        <strain evidence="10">CR-1</strain>
    </source>
</reference>
<dbReference type="GO" id="GO:0051536">
    <property type="term" value="F:iron-sulfur cluster binding"/>
    <property type="evidence" value="ECO:0007669"/>
    <property type="project" value="UniProtKB-KW"/>
</dbReference>
<dbReference type="EMBL" id="CAACVI010000034">
    <property type="protein sequence ID" value="VEN74540.1"/>
    <property type="molecule type" value="Genomic_DNA"/>
</dbReference>
<feature type="domain" description="4Fe-4S ferredoxin-type" evidence="9">
    <location>
        <begin position="35"/>
        <end position="65"/>
    </location>
</feature>
<keyword evidence="5" id="KW-0479">Metal-binding</keyword>
<dbReference type="GO" id="GO:0046872">
    <property type="term" value="F:metal ion binding"/>
    <property type="evidence" value="ECO:0007669"/>
    <property type="project" value="UniProtKB-KW"/>
</dbReference>
<comment type="similarity">
    <text evidence="2">Belongs to the nitroreductase family.</text>
</comment>
<evidence type="ECO:0000313" key="10">
    <source>
        <dbReference type="EMBL" id="VEN74540.1"/>
    </source>
</evidence>
<dbReference type="InterPro" id="IPR017900">
    <property type="entry name" value="4Fe4S_Fe_S_CS"/>
</dbReference>
<dbReference type="InterPro" id="IPR017896">
    <property type="entry name" value="4Fe4S_Fe-S-bd"/>
</dbReference>
<proteinExistence type="inferred from homology"/>
<accession>A0A484HH42</accession>
<gene>
    <name evidence="10" type="ORF">EPICR_40122</name>
</gene>
<dbReference type="Pfam" id="PF00881">
    <property type="entry name" value="Nitroreductase"/>
    <property type="match status" value="1"/>
</dbReference>
<keyword evidence="8" id="KW-0411">Iron-sulfur</keyword>
<keyword evidence="4" id="KW-0288">FMN</keyword>